<evidence type="ECO:0000313" key="3">
    <source>
        <dbReference type="Proteomes" id="UP000814176"/>
    </source>
</evidence>
<evidence type="ECO:0000256" key="1">
    <source>
        <dbReference type="SAM" id="MobiDB-lite"/>
    </source>
</evidence>
<feature type="compositionally biased region" description="Low complexity" evidence="1">
    <location>
        <begin position="233"/>
        <end position="248"/>
    </location>
</feature>
<keyword evidence="3" id="KW-1185">Reference proteome</keyword>
<dbReference type="Proteomes" id="UP000814176">
    <property type="component" value="Unassembled WGS sequence"/>
</dbReference>
<organism evidence="2 3">
    <name type="scientific">Rhodofomes roseus</name>
    <dbReference type="NCBI Taxonomy" id="34475"/>
    <lineage>
        <taxon>Eukaryota</taxon>
        <taxon>Fungi</taxon>
        <taxon>Dikarya</taxon>
        <taxon>Basidiomycota</taxon>
        <taxon>Agaricomycotina</taxon>
        <taxon>Agaricomycetes</taxon>
        <taxon>Polyporales</taxon>
        <taxon>Rhodofomes</taxon>
    </lineage>
</organism>
<gene>
    <name evidence="2" type="ORF">C8Q71DRAFT_911825</name>
</gene>
<feature type="region of interest" description="Disordered" evidence="1">
    <location>
        <begin position="207"/>
        <end position="256"/>
    </location>
</feature>
<evidence type="ECO:0000313" key="2">
    <source>
        <dbReference type="EMBL" id="KAH9829419.1"/>
    </source>
</evidence>
<accession>A0ABQ8JYR5</accession>
<dbReference type="RefSeq" id="XP_047772893.1">
    <property type="nucleotide sequence ID" value="XM_047929150.1"/>
</dbReference>
<name>A0ABQ8JYR5_9APHY</name>
<protein>
    <submittedName>
        <fullName evidence="2">Uncharacterized protein</fullName>
    </submittedName>
</protein>
<dbReference type="GeneID" id="72009882"/>
<feature type="compositionally biased region" description="Pro residues" evidence="1">
    <location>
        <begin position="213"/>
        <end position="232"/>
    </location>
</feature>
<dbReference type="EMBL" id="JADCUA010000038">
    <property type="protein sequence ID" value="KAH9829419.1"/>
    <property type="molecule type" value="Genomic_DNA"/>
</dbReference>
<proteinExistence type="predicted"/>
<sequence>MSTQFSFPPHKPTAPPAVYVVLGGPVNGRGIKDEMPQIRPVDIRYPFPLVVSCTSQEQAEQVCMLQTCFDIAGEIIGPSKDILKHISLELLKSEGREVINVDRAAYPIIRGRYPSVALHWDYCFAETKAKYVSQYTQWPAWIKVPTVQQALIYYITNGGDGAGVIGQLHPAVAKVLATLFAPPRVTDVGFDAASLVAGLEDLNIHADATVPGSAPPSTPRPAPPSTPRPRPTASPSASSRLYSPASSRPRNRHTASVEESWALHSIPIVPEDTDVPTLGPRGDAYLISRGWGVSSRLHIARIYPLCQSCEDFVGRLAEYGAPPGMMENLWREIVGEGTV</sequence>
<comment type="caution">
    <text evidence="2">The sequence shown here is derived from an EMBL/GenBank/DDBJ whole genome shotgun (WGS) entry which is preliminary data.</text>
</comment>
<reference evidence="2 3" key="1">
    <citation type="journal article" date="2021" name="Environ. Microbiol.">
        <title>Gene family expansions and transcriptome signatures uncover fungal adaptations to wood decay.</title>
        <authorList>
            <person name="Hage H."/>
            <person name="Miyauchi S."/>
            <person name="Viragh M."/>
            <person name="Drula E."/>
            <person name="Min B."/>
            <person name="Chaduli D."/>
            <person name="Navarro D."/>
            <person name="Favel A."/>
            <person name="Norest M."/>
            <person name="Lesage-Meessen L."/>
            <person name="Balint B."/>
            <person name="Merenyi Z."/>
            <person name="de Eugenio L."/>
            <person name="Morin E."/>
            <person name="Martinez A.T."/>
            <person name="Baldrian P."/>
            <person name="Stursova M."/>
            <person name="Martinez M.J."/>
            <person name="Novotny C."/>
            <person name="Magnuson J.K."/>
            <person name="Spatafora J.W."/>
            <person name="Maurice S."/>
            <person name="Pangilinan J."/>
            <person name="Andreopoulos W."/>
            <person name="LaButti K."/>
            <person name="Hundley H."/>
            <person name="Na H."/>
            <person name="Kuo A."/>
            <person name="Barry K."/>
            <person name="Lipzen A."/>
            <person name="Henrissat B."/>
            <person name="Riley R."/>
            <person name="Ahrendt S."/>
            <person name="Nagy L.G."/>
            <person name="Grigoriev I.V."/>
            <person name="Martin F."/>
            <person name="Rosso M.N."/>
        </authorList>
    </citation>
    <scope>NUCLEOTIDE SEQUENCE [LARGE SCALE GENOMIC DNA]</scope>
    <source>
        <strain evidence="2 3">CIRM-BRFM 1785</strain>
    </source>
</reference>